<protein>
    <submittedName>
        <fullName evidence="3">Uncharacterized protein</fullName>
    </submittedName>
</protein>
<evidence type="ECO:0000256" key="1">
    <source>
        <dbReference type="SAM" id="MobiDB-lite"/>
    </source>
</evidence>
<keyword evidence="2" id="KW-0812">Transmembrane</keyword>
<accession>A0A151MTM1</accession>
<keyword evidence="2" id="KW-1133">Transmembrane helix</keyword>
<evidence type="ECO:0000256" key="2">
    <source>
        <dbReference type="SAM" id="Phobius"/>
    </source>
</evidence>
<feature type="compositionally biased region" description="Low complexity" evidence="1">
    <location>
        <begin position="26"/>
        <end position="47"/>
    </location>
</feature>
<name>A0A151MTM1_ALLMI</name>
<proteinExistence type="predicted"/>
<evidence type="ECO:0000313" key="3">
    <source>
        <dbReference type="EMBL" id="KYO27860.1"/>
    </source>
</evidence>
<dbReference type="EMBL" id="AKHW03005066">
    <property type="protein sequence ID" value="KYO27860.1"/>
    <property type="molecule type" value="Genomic_DNA"/>
</dbReference>
<feature type="region of interest" description="Disordered" evidence="1">
    <location>
        <begin position="114"/>
        <end position="136"/>
    </location>
</feature>
<evidence type="ECO:0000313" key="4">
    <source>
        <dbReference type="Proteomes" id="UP000050525"/>
    </source>
</evidence>
<organism evidence="3 4">
    <name type="scientific">Alligator mississippiensis</name>
    <name type="common">American alligator</name>
    <dbReference type="NCBI Taxonomy" id="8496"/>
    <lineage>
        <taxon>Eukaryota</taxon>
        <taxon>Metazoa</taxon>
        <taxon>Chordata</taxon>
        <taxon>Craniata</taxon>
        <taxon>Vertebrata</taxon>
        <taxon>Euteleostomi</taxon>
        <taxon>Archelosauria</taxon>
        <taxon>Archosauria</taxon>
        <taxon>Crocodylia</taxon>
        <taxon>Alligatoridae</taxon>
        <taxon>Alligatorinae</taxon>
        <taxon>Alligator</taxon>
    </lineage>
</organism>
<feature type="transmembrane region" description="Helical" evidence="2">
    <location>
        <begin position="69"/>
        <end position="94"/>
    </location>
</feature>
<gene>
    <name evidence="3" type="ORF">Y1Q_0020984</name>
</gene>
<keyword evidence="4" id="KW-1185">Reference proteome</keyword>
<comment type="caution">
    <text evidence="3">The sequence shown here is derived from an EMBL/GenBank/DDBJ whole genome shotgun (WGS) entry which is preliminary data.</text>
</comment>
<dbReference type="AlphaFoldDB" id="A0A151MTM1"/>
<dbReference type="Proteomes" id="UP000050525">
    <property type="component" value="Unassembled WGS sequence"/>
</dbReference>
<keyword evidence="2" id="KW-0472">Membrane</keyword>
<sequence>MFRGTSFASCSLCLKTMGGSGSTTKPTSVQPSPLLTTTTSTPTPATVITTTSAPVPTAGAKSFFDDHEVLYLLLSFLAGALLATLVFTVIWLIIGQRKKKYHKRCQEASLQKDAVQSTQQADVGHAQEKPPQDEVSYASLTFKKTSKSVAEK</sequence>
<feature type="region of interest" description="Disordered" evidence="1">
    <location>
        <begin position="19"/>
        <end position="47"/>
    </location>
</feature>
<reference evidence="3 4" key="1">
    <citation type="journal article" date="2012" name="Genome Biol.">
        <title>Sequencing three crocodilian genomes to illuminate the evolution of archosaurs and amniotes.</title>
        <authorList>
            <person name="St John J.A."/>
            <person name="Braun E.L."/>
            <person name="Isberg S.R."/>
            <person name="Miles L.G."/>
            <person name="Chong A.Y."/>
            <person name="Gongora J."/>
            <person name="Dalzell P."/>
            <person name="Moran C."/>
            <person name="Bed'hom B."/>
            <person name="Abzhanov A."/>
            <person name="Burgess S.C."/>
            <person name="Cooksey A.M."/>
            <person name="Castoe T.A."/>
            <person name="Crawford N.G."/>
            <person name="Densmore L.D."/>
            <person name="Drew J.C."/>
            <person name="Edwards S.V."/>
            <person name="Faircloth B.C."/>
            <person name="Fujita M.K."/>
            <person name="Greenwold M.J."/>
            <person name="Hoffmann F.G."/>
            <person name="Howard J.M."/>
            <person name="Iguchi T."/>
            <person name="Janes D.E."/>
            <person name="Khan S.Y."/>
            <person name="Kohno S."/>
            <person name="de Koning A.J."/>
            <person name="Lance S.L."/>
            <person name="McCarthy F.M."/>
            <person name="McCormack J.E."/>
            <person name="Merchant M.E."/>
            <person name="Peterson D.G."/>
            <person name="Pollock D.D."/>
            <person name="Pourmand N."/>
            <person name="Raney B.J."/>
            <person name="Roessler K.A."/>
            <person name="Sanford J.R."/>
            <person name="Sawyer R.H."/>
            <person name="Schmidt C.J."/>
            <person name="Triplett E.W."/>
            <person name="Tuberville T.D."/>
            <person name="Venegas-Anaya M."/>
            <person name="Howard J.T."/>
            <person name="Jarvis E.D."/>
            <person name="Guillette L.J.Jr."/>
            <person name="Glenn T.C."/>
            <person name="Green R.E."/>
            <person name="Ray D.A."/>
        </authorList>
    </citation>
    <scope>NUCLEOTIDE SEQUENCE [LARGE SCALE GENOMIC DNA]</scope>
    <source>
        <strain evidence="3">KSC_2009_1</strain>
    </source>
</reference>
<dbReference type="STRING" id="8496.A0A151MTM1"/>